<proteinExistence type="predicted"/>
<name>U6KIM2_EIMTE</name>
<gene>
    <name evidence="2" type="ORF">ETH_00025505</name>
</gene>
<dbReference type="GeneID" id="25254211"/>
<feature type="chain" id="PRO_5004671676" evidence="1">
    <location>
        <begin position="23"/>
        <end position="426"/>
    </location>
</feature>
<accession>U6KIM2</accession>
<dbReference type="VEuPathDB" id="ToxoDB:ETH_00025505"/>
<organism evidence="2 3">
    <name type="scientific">Eimeria tenella</name>
    <name type="common">Coccidian parasite</name>
    <dbReference type="NCBI Taxonomy" id="5802"/>
    <lineage>
        <taxon>Eukaryota</taxon>
        <taxon>Sar</taxon>
        <taxon>Alveolata</taxon>
        <taxon>Apicomplexa</taxon>
        <taxon>Conoidasida</taxon>
        <taxon>Coccidia</taxon>
        <taxon>Eucoccidiorida</taxon>
        <taxon>Eimeriorina</taxon>
        <taxon>Eimeriidae</taxon>
        <taxon>Eimeria</taxon>
    </lineage>
</organism>
<evidence type="ECO:0000313" key="3">
    <source>
        <dbReference type="Proteomes" id="UP000030747"/>
    </source>
</evidence>
<dbReference type="Proteomes" id="UP000030747">
    <property type="component" value="Unassembled WGS sequence"/>
</dbReference>
<dbReference type="RefSeq" id="XP_013228678.1">
    <property type="nucleotide sequence ID" value="XM_013373224.1"/>
</dbReference>
<dbReference type="EMBL" id="HG673782">
    <property type="protein sequence ID" value="CDJ37840.1"/>
    <property type="molecule type" value="Genomic_DNA"/>
</dbReference>
<keyword evidence="3" id="KW-1185">Reference proteome</keyword>
<sequence length="426" mass="45498">MNPPMLLQLLLLHFVLQRLIRAYGGMGLTSPSLLAAALSNFPAPGASGGPLLGAPVPCGVPAEAAKTAAMRAIISAAAEALPEQQQHELLLRCSTAYAQCQADYEAAAAVAAAAAAAADPKGVTAEFQPALVLLQCLLEQQALSRPKLLQLLPTLLRELQRGRQQQQQQQLQFCGLVLSACASCELHLVELWEELLGPLLQLPAAEDPAPAATAAAAAAAPWGGWLLSRPLLQHVEAAVAAGCFCAVAASGSETKENREELLRAAASAAAHAAALAEGFLALLRRSSSSSFSQLTEEALQDLTADICGLYRAQAAAAALLELQQQQQQQQQQEACFQLQKEDVLGAAPPAAAATQPFRELLTAEFPELQLSQQQRQRENKHAQQLLQRRHLLLQQQHLLLQQQLAQQKSNLLLLLLAEYAWRGTPK</sequence>
<reference evidence="2" key="2">
    <citation type="submission" date="2013-10" db="EMBL/GenBank/DDBJ databases">
        <authorList>
            <person name="Aslett M."/>
        </authorList>
    </citation>
    <scope>NUCLEOTIDE SEQUENCE [LARGE SCALE GENOMIC DNA]</scope>
    <source>
        <strain evidence="2">Houghton</strain>
    </source>
</reference>
<dbReference type="VEuPathDB" id="ToxoDB:ETH2_0522500"/>
<evidence type="ECO:0000256" key="1">
    <source>
        <dbReference type="SAM" id="SignalP"/>
    </source>
</evidence>
<keyword evidence="1" id="KW-0732">Signal</keyword>
<protein>
    <submittedName>
        <fullName evidence="2">Uncharacterized protein</fullName>
    </submittedName>
</protein>
<evidence type="ECO:0000313" key="2">
    <source>
        <dbReference type="EMBL" id="CDJ37840.1"/>
    </source>
</evidence>
<dbReference type="AlphaFoldDB" id="U6KIM2"/>
<feature type="signal peptide" evidence="1">
    <location>
        <begin position="1"/>
        <end position="22"/>
    </location>
</feature>
<reference evidence="2" key="1">
    <citation type="submission" date="2013-10" db="EMBL/GenBank/DDBJ databases">
        <title>Genomic analysis of the causative agents of coccidiosis in chickens.</title>
        <authorList>
            <person name="Reid A.J."/>
            <person name="Blake D."/>
            <person name="Billington K."/>
            <person name="Browne H."/>
            <person name="Dunn M."/>
            <person name="Hung S."/>
            <person name="Kawahara F."/>
            <person name="Miranda-Saavedra D."/>
            <person name="Mourier T."/>
            <person name="Nagra H."/>
            <person name="Otto T.D."/>
            <person name="Rawlings N."/>
            <person name="Sanchez A."/>
            <person name="Sanders M."/>
            <person name="Subramaniam C."/>
            <person name="Tay Y."/>
            <person name="Dear P."/>
            <person name="Doerig C."/>
            <person name="Gruber A."/>
            <person name="Parkinson J."/>
            <person name="Shirley M."/>
            <person name="Wan K.L."/>
            <person name="Berriman M."/>
            <person name="Tomley F."/>
            <person name="Pain A."/>
        </authorList>
    </citation>
    <scope>NUCLEOTIDE SEQUENCE [LARGE SCALE GENOMIC DNA]</scope>
    <source>
        <strain evidence="2">Houghton</strain>
    </source>
</reference>